<name>A0ABD2LGV5_9BILA</name>
<reference evidence="2 3" key="1">
    <citation type="submission" date="2024-10" db="EMBL/GenBank/DDBJ databases">
        <authorList>
            <person name="Kim D."/>
        </authorList>
    </citation>
    <scope>NUCLEOTIDE SEQUENCE [LARGE SCALE GENOMIC DNA]</scope>
    <source>
        <strain evidence="2">BH-2024</strain>
    </source>
</reference>
<feature type="region of interest" description="Disordered" evidence="1">
    <location>
        <begin position="1"/>
        <end position="30"/>
    </location>
</feature>
<accession>A0ABD2LGV5</accession>
<keyword evidence="3" id="KW-1185">Reference proteome</keyword>
<comment type="caution">
    <text evidence="2">The sequence shown here is derived from an EMBL/GenBank/DDBJ whole genome shotgun (WGS) entry which is preliminary data.</text>
</comment>
<organism evidence="2 3">
    <name type="scientific">Heterodera trifolii</name>
    <dbReference type="NCBI Taxonomy" id="157864"/>
    <lineage>
        <taxon>Eukaryota</taxon>
        <taxon>Metazoa</taxon>
        <taxon>Ecdysozoa</taxon>
        <taxon>Nematoda</taxon>
        <taxon>Chromadorea</taxon>
        <taxon>Rhabditida</taxon>
        <taxon>Tylenchina</taxon>
        <taxon>Tylenchomorpha</taxon>
        <taxon>Tylenchoidea</taxon>
        <taxon>Heteroderidae</taxon>
        <taxon>Heteroderinae</taxon>
        <taxon>Heterodera</taxon>
    </lineage>
</organism>
<evidence type="ECO:0000313" key="3">
    <source>
        <dbReference type="Proteomes" id="UP001620626"/>
    </source>
</evidence>
<dbReference type="AlphaFoldDB" id="A0ABD2LGV5"/>
<gene>
    <name evidence="2" type="ORF">niasHT_017283</name>
</gene>
<proteinExistence type="predicted"/>
<evidence type="ECO:0000313" key="2">
    <source>
        <dbReference type="EMBL" id="KAL3114419.1"/>
    </source>
</evidence>
<dbReference type="EMBL" id="JBICBT010000417">
    <property type="protein sequence ID" value="KAL3114419.1"/>
    <property type="molecule type" value="Genomic_DNA"/>
</dbReference>
<dbReference type="Proteomes" id="UP001620626">
    <property type="component" value="Unassembled WGS sequence"/>
</dbReference>
<evidence type="ECO:0000256" key="1">
    <source>
        <dbReference type="SAM" id="MobiDB-lite"/>
    </source>
</evidence>
<protein>
    <submittedName>
        <fullName evidence="2">Uncharacterized protein</fullName>
    </submittedName>
</protein>
<feature type="compositionally biased region" description="Basic residues" evidence="1">
    <location>
        <begin position="1"/>
        <end position="20"/>
    </location>
</feature>
<sequence length="169" mass="18883">MIKQRGRDRRLRKRYTNKRRSREDKAEEEQAEAAKAAALNNKMGLKLGWGGGDTVRGGGGPISWPIPLLISECRQKRGGGGGQGTEAQGGLSSYEKSRKCESVGRENGFIFPILPMNGPLLPPGWEKLLHLLLSTMRTKRKRQRKMFSSLLCGRFLSFSAPKSLSHKFR</sequence>